<keyword evidence="3 5" id="KW-0288">FMN</keyword>
<evidence type="ECO:0000256" key="4">
    <source>
        <dbReference type="ARBA" id="ARBA00023002"/>
    </source>
</evidence>
<dbReference type="PANTHER" id="PTHR10851">
    <property type="entry name" value="PYRIDOXINE-5-PHOSPHATE OXIDASE"/>
    <property type="match status" value="1"/>
</dbReference>
<dbReference type="PROSITE" id="PS01064">
    <property type="entry name" value="PYRIDOX_OXIDASE"/>
    <property type="match status" value="1"/>
</dbReference>
<gene>
    <name evidence="5 8" type="primary">pdxH</name>
    <name evidence="8" type="ORF">Tsumi_05160</name>
</gene>
<dbReference type="InterPro" id="IPR019740">
    <property type="entry name" value="Pyridox_Oxase_CS"/>
</dbReference>
<feature type="binding site" evidence="5">
    <location>
        <position position="86"/>
    </location>
    <ligand>
        <name>FMN</name>
        <dbReference type="ChEBI" id="CHEBI:58210"/>
    </ligand>
</feature>
<dbReference type="PANTHER" id="PTHR10851:SF0">
    <property type="entry name" value="PYRIDOXINE-5'-PHOSPHATE OXIDASE"/>
    <property type="match status" value="1"/>
</dbReference>
<dbReference type="EC" id="1.4.3.5" evidence="5"/>
<evidence type="ECO:0000256" key="2">
    <source>
        <dbReference type="ARBA" id="ARBA00022630"/>
    </source>
</evidence>
<evidence type="ECO:0000256" key="5">
    <source>
        <dbReference type="HAMAP-Rule" id="MF_01629"/>
    </source>
</evidence>
<comment type="pathway">
    <text evidence="5">Cofactor metabolism; pyridoxal 5'-phosphate salvage; pyridoxal 5'-phosphate from pyridoxamine 5'-phosphate: step 1/1.</text>
</comment>
<dbReference type="InterPro" id="IPR019576">
    <property type="entry name" value="Pyridoxamine_oxidase_dimer_C"/>
</dbReference>
<sequence length="216" mass="25204">MSEDLHLENVRREYTKHSLTRRDMPENPFDLVDKWIEDAFKAKALEPTALIVATSTPDGHPSVRTVLLKEVLNEEIIFYSNYESRKGQQMAANPNVAVTFLWHETERQIHIEGTVRHLEPELSDAYFRKRPYTSRIGARISPQSHPIPNREYIMVQFAKESLKYVGRPVPRPDTWGGFAVKASRIEFWQGRASRLHDRFLYQKQEDGSWSIERIAP</sequence>
<dbReference type="HAMAP" id="MF_01629">
    <property type="entry name" value="PdxH"/>
    <property type="match status" value="1"/>
</dbReference>
<keyword evidence="9" id="KW-1185">Reference proteome</keyword>
<dbReference type="Gene3D" id="2.30.110.10">
    <property type="entry name" value="Electron Transport, Fmn-binding Protein, Chain A"/>
    <property type="match status" value="1"/>
</dbReference>
<keyword evidence="5" id="KW-0664">Pyridoxine biosynthesis</keyword>
<comment type="pathway">
    <text evidence="5">Cofactor metabolism; pyridoxal 5'-phosphate salvage; pyridoxal 5'-phosphate from pyridoxine 5'-phosphate: step 1/1.</text>
</comment>
<dbReference type="InterPro" id="IPR000659">
    <property type="entry name" value="Pyridox_Oxase"/>
</dbReference>
<accession>A0ABQ0E176</accession>
<dbReference type="SUPFAM" id="SSF50475">
    <property type="entry name" value="FMN-binding split barrel"/>
    <property type="match status" value="1"/>
</dbReference>
<dbReference type="Pfam" id="PF10590">
    <property type="entry name" value="PNP_phzG_C"/>
    <property type="match status" value="1"/>
</dbReference>
<feature type="binding site" evidence="5">
    <location>
        <position position="188"/>
    </location>
    <ligand>
        <name>FMN</name>
        <dbReference type="ChEBI" id="CHEBI:58210"/>
    </ligand>
</feature>
<comment type="similarity">
    <text evidence="1 5">Belongs to the pyridoxamine 5'-phosphate oxidase family.</text>
</comment>
<comment type="catalytic activity">
    <reaction evidence="5">
        <text>pyridoxamine 5'-phosphate + O2 + H2O = pyridoxal 5'-phosphate + H2O2 + NH4(+)</text>
        <dbReference type="Rhea" id="RHEA:15817"/>
        <dbReference type="ChEBI" id="CHEBI:15377"/>
        <dbReference type="ChEBI" id="CHEBI:15379"/>
        <dbReference type="ChEBI" id="CHEBI:16240"/>
        <dbReference type="ChEBI" id="CHEBI:28938"/>
        <dbReference type="ChEBI" id="CHEBI:58451"/>
        <dbReference type="ChEBI" id="CHEBI:597326"/>
        <dbReference type="EC" id="1.4.3.5"/>
    </reaction>
</comment>
<evidence type="ECO:0000313" key="8">
    <source>
        <dbReference type="EMBL" id="GAB1251412.1"/>
    </source>
</evidence>
<feature type="binding site" evidence="5">
    <location>
        <position position="198"/>
    </location>
    <ligand>
        <name>FMN</name>
        <dbReference type="ChEBI" id="CHEBI:58210"/>
    </ligand>
</feature>
<dbReference type="Proteomes" id="UP001628220">
    <property type="component" value="Unassembled WGS sequence"/>
</dbReference>
<dbReference type="InterPro" id="IPR012349">
    <property type="entry name" value="Split_barrel_FMN-bd"/>
</dbReference>
<comment type="subunit">
    <text evidence="5">Homodimer.</text>
</comment>
<feature type="binding site" evidence="5">
    <location>
        <position position="69"/>
    </location>
    <ligand>
        <name>substrate</name>
    </ligand>
</feature>
<feature type="domain" description="Pyridoxine 5'-phosphate oxidase dimerisation C-terminal" evidence="7">
    <location>
        <begin position="175"/>
        <end position="216"/>
    </location>
</feature>
<feature type="domain" description="Pyridoxamine 5'-phosphate oxidase N-terminal" evidence="6">
    <location>
        <begin position="37"/>
        <end position="159"/>
    </location>
</feature>
<keyword evidence="2 5" id="KW-0285">Flavoprotein</keyword>
<evidence type="ECO:0000259" key="6">
    <source>
        <dbReference type="Pfam" id="PF01243"/>
    </source>
</evidence>
<feature type="binding site" evidence="5">
    <location>
        <begin position="194"/>
        <end position="196"/>
    </location>
    <ligand>
        <name>substrate</name>
    </ligand>
</feature>
<dbReference type="RefSeq" id="WP_411915223.1">
    <property type="nucleotide sequence ID" value="NZ_BAAFSF010000001.1"/>
</dbReference>
<dbReference type="Pfam" id="PF01243">
    <property type="entry name" value="PNPOx_N"/>
    <property type="match status" value="1"/>
</dbReference>
<name>A0ABQ0E176_9PORP</name>
<dbReference type="NCBIfam" id="NF004231">
    <property type="entry name" value="PRK05679.1"/>
    <property type="match status" value="1"/>
</dbReference>
<feature type="binding site" evidence="5">
    <location>
        <position position="85"/>
    </location>
    <ligand>
        <name>FMN</name>
        <dbReference type="ChEBI" id="CHEBI:58210"/>
    </ligand>
</feature>
<evidence type="ECO:0000256" key="1">
    <source>
        <dbReference type="ARBA" id="ARBA00007301"/>
    </source>
</evidence>
<feature type="binding site" evidence="5">
    <location>
        <position position="126"/>
    </location>
    <ligand>
        <name>substrate</name>
    </ligand>
</feature>
<evidence type="ECO:0000256" key="3">
    <source>
        <dbReference type="ARBA" id="ARBA00022643"/>
    </source>
</evidence>
<feature type="binding site" evidence="5">
    <location>
        <begin position="64"/>
        <end position="69"/>
    </location>
    <ligand>
        <name>FMN</name>
        <dbReference type="ChEBI" id="CHEBI:58210"/>
    </ligand>
</feature>
<keyword evidence="4 5" id="KW-0560">Oxidoreductase</keyword>
<evidence type="ECO:0000259" key="7">
    <source>
        <dbReference type="Pfam" id="PF10590"/>
    </source>
</evidence>
<feature type="binding site" evidence="5">
    <location>
        <position position="130"/>
    </location>
    <ligand>
        <name>substrate</name>
    </ligand>
</feature>
<dbReference type="InterPro" id="IPR011576">
    <property type="entry name" value="Pyridox_Oxase_N"/>
</dbReference>
<comment type="catalytic activity">
    <reaction evidence="5">
        <text>pyridoxine 5'-phosphate + O2 = pyridoxal 5'-phosphate + H2O2</text>
        <dbReference type="Rhea" id="RHEA:15149"/>
        <dbReference type="ChEBI" id="CHEBI:15379"/>
        <dbReference type="ChEBI" id="CHEBI:16240"/>
        <dbReference type="ChEBI" id="CHEBI:58589"/>
        <dbReference type="ChEBI" id="CHEBI:597326"/>
        <dbReference type="EC" id="1.4.3.5"/>
    </reaction>
</comment>
<dbReference type="EMBL" id="BAAFSF010000001">
    <property type="protein sequence ID" value="GAB1251412.1"/>
    <property type="molecule type" value="Genomic_DNA"/>
</dbReference>
<dbReference type="PIRSF" id="PIRSF000190">
    <property type="entry name" value="Pyd_amn-ph_oxd"/>
    <property type="match status" value="1"/>
</dbReference>
<feature type="binding site" evidence="5">
    <location>
        <begin position="79"/>
        <end position="80"/>
    </location>
    <ligand>
        <name>FMN</name>
        <dbReference type="ChEBI" id="CHEBI:58210"/>
    </ligand>
</feature>
<evidence type="ECO:0000313" key="9">
    <source>
        <dbReference type="Proteomes" id="UP001628220"/>
    </source>
</evidence>
<comment type="caution">
    <text evidence="8">The sequence shown here is derived from an EMBL/GenBank/DDBJ whole genome shotgun (WGS) entry which is preliminary data.</text>
</comment>
<protein>
    <recommendedName>
        <fullName evidence="5">Pyridoxine/pyridoxamine 5'-phosphate oxidase</fullName>
        <ecNumber evidence="5">1.4.3.5</ecNumber>
    </recommendedName>
    <alternativeName>
        <fullName evidence="5">PNP/PMP oxidase</fullName>
        <shortName evidence="5">PNPOx</shortName>
    </alternativeName>
    <alternativeName>
        <fullName evidence="5">Pyridoxal 5'-phosphate synthase</fullName>
    </alternativeName>
</protein>
<reference evidence="8 9" key="1">
    <citation type="journal article" date="2025" name="Int. J. Syst. Evol. Microbiol.">
        <title>Desulfovibrio falkowii sp. nov., Porphyromonas miyakawae sp. nov., Mediterraneibacter flintii sp. nov. and Owariibacterium komagatae gen. nov., sp. nov., isolated from human faeces.</title>
        <authorList>
            <person name="Hamaguchi T."/>
            <person name="Ohara M."/>
            <person name="Hisatomi A."/>
            <person name="Sekiguchi K."/>
            <person name="Takeda J.I."/>
            <person name="Ueyama J."/>
            <person name="Ito M."/>
            <person name="Nishiwaki H."/>
            <person name="Ogi T."/>
            <person name="Hirayama M."/>
            <person name="Ohkuma M."/>
            <person name="Sakamoto M."/>
            <person name="Ohno K."/>
        </authorList>
    </citation>
    <scope>NUCLEOTIDE SEQUENCE [LARGE SCALE GENOMIC DNA]</scope>
    <source>
        <strain evidence="8 9">13CB11C</strain>
    </source>
</reference>
<comment type="function">
    <text evidence="5">Catalyzes the oxidation of either pyridoxine 5'-phosphate (PNP) or pyridoxamine 5'-phosphate (PMP) into pyridoxal 5'-phosphate (PLP).</text>
</comment>
<dbReference type="NCBIfam" id="TIGR00558">
    <property type="entry name" value="pdxH"/>
    <property type="match status" value="1"/>
</dbReference>
<organism evidence="8 9">
    <name type="scientific">Porphyromonas miyakawae</name>
    <dbReference type="NCBI Taxonomy" id="3137470"/>
    <lineage>
        <taxon>Bacteria</taxon>
        <taxon>Pseudomonadati</taxon>
        <taxon>Bacteroidota</taxon>
        <taxon>Bacteroidia</taxon>
        <taxon>Bacteroidales</taxon>
        <taxon>Porphyromonadaceae</taxon>
        <taxon>Porphyromonas</taxon>
    </lineage>
</organism>
<proteinExistence type="inferred from homology"/>
<feature type="binding site" evidence="5">
    <location>
        <begin position="143"/>
        <end position="144"/>
    </location>
    <ligand>
        <name>FMN</name>
        <dbReference type="ChEBI" id="CHEBI:58210"/>
    </ligand>
</feature>
<comment type="cofactor">
    <cofactor evidence="5">
        <name>FMN</name>
        <dbReference type="ChEBI" id="CHEBI:58210"/>
    </cofactor>
    <text evidence="5">Binds 1 FMN per subunit.</text>
</comment>
<feature type="binding site" evidence="5">
    <location>
        <position position="134"/>
    </location>
    <ligand>
        <name>substrate</name>
    </ligand>
</feature>
<feature type="binding site" evidence="5">
    <location>
        <position position="108"/>
    </location>
    <ligand>
        <name>FMN</name>
        <dbReference type="ChEBI" id="CHEBI:58210"/>
    </ligand>
</feature>